<dbReference type="GeneID" id="19969386"/>
<dbReference type="STRING" id="1220924.W2S4M7"/>
<dbReference type="RefSeq" id="XP_008714625.1">
    <property type="nucleotide sequence ID" value="XM_008716403.1"/>
</dbReference>
<feature type="region of interest" description="Disordered" evidence="1">
    <location>
        <begin position="1"/>
        <end position="57"/>
    </location>
</feature>
<proteinExistence type="predicted"/>
<dbReference type="AlphaFoldDB" id="W2S4M7"/>
<dbReference type="PANTHER" id="PTHR28527:SF1">
    <property type="entry name" value="SWI5-DEPENDENT RECOMBINATION DNA REPAIR PROTEIN 1"/>
    <property type="match status" value="1"/>
</dbReference>
<protein>
    <recommendedName>
        <fullName evidence="4">Swi5-dependent recombination DNA repair protein 1</fullName>
    </recommendedName>
</protein>
<gene>
    <name evidence="2" type="ORF">HMPREF1541_02047</name>
</gene>
<name>W2S4M7_CYPE1</name>
<dbReference type="VEuPathDB" id="FungiDB:HMPREF1541_02047"/>
<dbReference type="GO" id="GO:0006310">
    <property type="term" value="P:DNA recombination"/>
    <property type="evidence" value="ECO:0007669"/>
    <property type="project" value="TreeGrafter"/>
</dbReference>
<dbReference type="EMBL" id="KB822718">
    <property type="protein sequence ID" value="ETN42889.1"/>
    <property type="molecule type" value="Genomic_DNA"/>
</dbReference>
<evidence type="ECO:0000313" key="2">
    <source>
        <dbReference type="EMBL" id="ETN42889.1"/>
    </source>
</evidence>
<accession>W2S4M7</accession>
<dbReference type="HOGENOM" id="CLU_045012_1_0_1"/>
<dbReference type="PANTHER" id="PTHR28527">
    <property type="entry name" value="MATING-TYPE SWITCHING PROTEIN SWI2-RELATED"/>
    <property type="match status" value="1"/>
</dbReference>
<evidence type="ECO:0000256" key="1">
    <source>
        <dbReference type="SAM" id="MobiDB-lite"/>
    </source>
</evidence>
<evidence type="ECO:0000313" key="3">
    <source>
        <dbReference type="Proteomes" id="UP000030752"/>
    </source>
</evidence>
<feature type="compositionally biased region" description="Polar residues" evidence="1">
    <location>
        <begin position="30"/>
        <end position="57"/>
    </location>
</feature>
<dbReference type="Proteomes" id="UP000030752">
    <property type="component" value="Unassembled WGS sequence"/>
</dbReference>
<dbReference type="eggNOG" id="ENOG502SAMI">
    <property type="taxonomic scope" value="Eukaryota"/>
</dbReference>
<sequence length="233" mass="25935">MASTQNVSRPKRPLRPDHQARLTKPFRSPLKSSASRTETVQHPTAQDPSKASLNSSSAVIEAHSTTVTAADGVTHDAGALYKQYKQLSTQLTQMRLSLDTAQQAVNILQNGQATSIQALIAKWKGVVRDAAEELFDDAKERVDRQGGLTRLHRHHFDDFSVEERGLSAEQKDILRKQQGEAHAEALKYGLLDSIEASDDQPEDQSFTMATMLRQMDVDPALVGYDEKELRWIT</sequence>
<evidence type="ECO:0008006" key="4">
    <source>
        <dbReference type="Google" id="ProtNLM"/>
    </source>
</evidence>
<dbReference type="InParanoid" id="W2S4M7"/>
<dbReference type="OrthoDB" id="27934at2759"/>
<keyword evidence="3" id="KW-1185">Reference proteome</keyword>
<organism evidence="2 3">
    <name type="scientific">Cyphellophora europaea (strain CBS 101466)</name>
    <name type="common">Phialophora europaea</name>
    <dbReference type="NCBI Taxonomy" id="1220924"/>
    <lineage>
        <taxon>Eukaryota</taxon>
        <taxon>Fungi</taxon>
        <taxon>Dikarya</taxon>
        <taxon>Ascomycota</taxon>
        <taxon>Pezizomycotina</taxon>
        <taxon>Eurotiomycetes</taxon>
        <taxon>Chaetothyriomycetidae</taxon>
        <taxon>Chaetothyriales</taxon>
        <taxon>Cyphellophoraceae</taxon>
        <taxon>Cyphellophora</taxon>
    </lineage>
</organism>
<reference evidence="2 3" key="1">
    <citation type="submission" date="2013-03" db="EMBL/GenBank/DDBJ databases">
        <title>The Genome Sequence of Phialophora europaea CBS 101466.</title>
        <authorList>
            <consortium name="The Broad Institute Genomics Platform"/>
            <person name="Cuomo C."/>
            <person name="de Hoog S."/>
            <person name="Gorbushina A."/>
            <person name="Walker B."/>
            <person name="Young S.K."/>
            <person name="Zeng Q."/>
            <person name="Gargeya S."/>
            <person name="Fitzgerald M."/>
            <person name="Haas B."/>
            <person name="Abouelleil A."/>
            <person name="Allen A.W."/>
            <person name="Alvarado L."/>
            <person name="Arachchi H.M."/>
            <person name="Berlin A.M."/>
            <person name="Chapman S.B."/>
            <person name="Gainer-Dewar J."/>
            <person name="Goldberg J."/>
            <person name="Griggs A."/>
            <person name="Gujja S."/>
            <person name="Hansen M."/>
            <person name="Howarth C."/>
            <person name="Imamovic A."/>
            <person name="Ireland A."/>
            <person name="Larimer J."/>
            <person name="McCowan C."/>
            <person name="Murphy C."/>
            <person name="Pearson M."/>
            <person name="Poon T.W."/>
            <person name="Priest M."/>
            <person name="Roberts A."/>
            <person name="Saif S."/>
            <person name="Shea T."/>
            <person name="Sisk P."/>
            <person name="Sykes S."/>
            <person name="Wortman J."/>
            <person name="Nusbaum C."/>
            <person name="Birren B."/>
        </authorList>
    </citation>
    <scope>NUCLEOTIDE SEQUENCE [LARGE SCALE GENOMIC DNA]</scope>
    <source>
        <strain evidence="2 3">CBS 101466</strain>
    </source>
</reference>
<dbReference type="Gene3D" id="6.10.140.1020">
    <property type="match status" value="1"/>
</dbReference>